<organism evidence="2">
    <name type="scientific">Phaffia rhodozyma</name>
    <name type="common">Yeast</name>
    <name type="synonym">Xanthophyllomyces dendrorhous</name>
    <dbReference type="NCBI Taxonomy" id="264483"/>
    <lineage>
        <taxon>Eukaryota</taxon>
        <taxon>Fungi</taxon>
        <taxon>Dikarya</taxon>
        <taxon>Basidiomycota</taxon>
        <taxon>Agaricomycotina</taxon>
        <taxon>Tremellomycetes</taxon>
        <taxon>Cystofilobasidiales</taxon>
        <taxon>Mrakiaceae</taxon>
        <taxon>Phaffia</taxon>
    </lineage>
</organism>
<sequence length="421" mass="46646">MFASTRATQHLHLRPAAARFFSSTLATPQSSGPKSSQQANPENAASMEFVPQGTPPVSRASRGSRGRGDGGGSVKLLRVYWNKHRSPDRIRSSQAAHGQFDDAPAQFKNKPSGNRANRPSESRRSDDSVTIQLDSPTRRRMEERTPQGQIIKHYQDKAQGKFARFGPGRGGAPNSSGERRPYVPRENGPSSRYGGAGGARDRKPSNKSAAPRKQQYTGDPYRTIRELPTMAPSTLPGLHLLYQSDNILAGEEDAPTTAPPKITKGPKANVFPPQTAFQQKIHNVVNDQAPYAGIKMLRKKNPLPFLPDTLSGNQPRLIKQRAKEYDMMVSPEFADVEGINEKIDNERVGGDYSRYYDRERLDQDVKTLNNGDKSAKENGKILAEYGVSWNGDLGMREREMIKSLVDEFMGMKLTKPKETAK</sequence>
<accession>A0A0F7SE46</accession>
<dbReference type="EMBL" id="LN483116">
    <property type="protein sequence ID" value="CDZ96196.1"/>
    <property type="molecule type" value="Genomic_DNA"/>
</dbReference>
<feature type="compositionally biased region" description="Basic and acidic residues" evidence="1">
    <location>
        <begin position="118"/>
        <end position="127"/>
    </location>
</feature>
<feature type="compositionally biased region" description="Polar residues" evidence="1">
    <location>
        <begin position="24"/>
        <end position="43"/>
    </location>
</feature>
<proteinExistence type="predicted"/>
<evidence type="ECO:0000313" key="2">
    <source>
        <dbReference type="EMBL" id="CDZ96196.1"/>
    </source>
</evidence>
<feature type="region of interest" description="Disordered" evidence="1">
    <location>
        <begin position="85"/>
        <end position="219"/>
    </location>
</feature>
<feature type="compositionally biased region" description="Basic and acidic residues" evidence="1">
    <location>
        <begin position="136"/>
        <end position="145"/>
    </location>
</feature>
<reference evidence="2" key="1">
    <citation type="submission" date="2014-08" db="EMBL/GenBank/DDBJ databases">
        <authorList>
            <person name="Sharma Rahul"/>
            <person name="Thines Marco"/>
        </authorList>
    </citation>
    <scope>NUCLEOTIDE SEQUENCE</scope>
</reference>
<dbReference type="AlphaFoldDB" id="A0A0F7SE46"/>
<feature type="region of interest" description="Disordered" evidence="1">
    <location>
        <begin position="24"/>
        <end position="73"/>
    </location>
</feature>
<name>A0A0F7SE46_PHARH</name>
<evidence type="ECO:0000256" key="1">
    <source>
        <dbReference type="SAM" id="MobiDB-lite"/>
    </source>
</evidence>
<protein>
    <submittedName>
        <fullName evidence="2">Uncharacterized protein</fullName>
    </submittedName>
</protein>